<dbReference type="SUPFAM" id="SSF53807">
    <property type="entry name" value="Helical backbone' metal receptor"/>
    <property type="match status" value="2"/>
</dbReference>
<evidence type="ECO:0000313" key="8">
    <source>
        <dbReference type="Proteomes" id="UP001281731"/>
    </source>
</evidence>
<comment type="caution">
    <text evidence="6">The sequence shown here is derived from an EMBL/GenBank/DDBJ whole genome shotgun (WGS) entry which is preliminary data.</text>
</comment>
<dbReference type="AlphaFoldDB" id="A0AAW9HWU3"/>
<feature type="chain" id="PRO_5043409855" evidence="3">
    <location>
        <begin position="24"/>
        <end position="396"/>
    </location>
</feature>
<keyword evidence="7" id="KW-1185">Reference proteome</keyword>
<proteinExistence type="inferred from homology"/>
<organism evidence="6 8">
    <name type="scientific">Actinotignum urinale</name>
    <dbReference type="NCBI Taxonomy" id="190146"/>
    <lineage>
        <taxon>Bacteria</taxon>
        <taxon>Bacillati</taxon>
        <taxon>Actinomycetota</taxon>
        <taxon>Actinomycetes</taxon>
        <taxon>Actinomycetales</taxon>
        <taxon>Actinomycetaceae</taxon>
        <taxon>Actinotignum</taxon>
    </lineage>
</organism>
<reference evidence="6 7" key="1">
    <citation type="submission" date="2023-10" db="EMBL/GenBank/DDBJ databases">
        <title>Whole Genome based description of the genera Actinobaculum and Actinotignum reveals a complex phylogenetic relationship within the species included in the genus Actinotignum.</title>
        <authorList>
            <person name="Jensen C.S."/>
            <person name="Dargis R."/>
            <person name="Kemp M."/>
            <person name="Christensen J.J."/>
        </authorList>
    </citation>
    <scope>NUCLEOTIDE SEQUENCE</scope>
    <source>
        <strain evidence="6">SLA_B511</strain>
        <strain evidence="5 7">SLA_B974</strain>
    </source>
</reference>
<dbReference type="PROSITE" id="PS51257">
    <property type="entry name" value="PROKAR_LIPOPROTEIN"/>
    <property type="match status" value="1"/>
</dbReference>
<protein>
    <submittedName>
        <fullName evidence="6">ABC transporter substrate-binding protein</fullName>
    </submittedName>
</protein>
<dbReference type="RefSeq" id="WP_102166019.1">
    <property type="nucleotide sequence ID" value="NZ_CAMYCL010000039.1"/>
</dbReference>
<dbReference type="EMBL" id="JAWNGC010000011">
    <property type="protein sequence ID" value="MDY5155543.1"/>
    <property type="molecule type" value="Genomic_DNA"/>
</dbReference>
<gene>
    <name evidence="6" type="ORF">R6G80_07405</name>
    <name evidence="5" type="ORF">R6G86_08530</name>
</gene>
<feature type="domain" description="Fe/B12 periplasmic-binding" evidence="4">
    <location>
        <begin position="86"/>
        <end position="396"/>
    </location>
</feature>
<dbReference type="PANTHER" id="PTHR30535:SF4">
    <property type="entry name" value="HEMIN-BINDING PERIPLASMIC PROTEIN HMUT"/>
    <property type="match status" value="1"/>
</dbReference>
<dbReference type="Pfam" id="PF01497">
    <property type="entry name" value="Peripla_BP_2"/>
    <property type="match status" value="2"/>
</dbReference>
<sequence length="396" mass="40863">MKFVARCSALMVALLFFAGCAIVQHSSSSQKDVANTQHGTNILSGLREVEVPEMEVPEAPASPALPVEVRDAKGEKVEVRDVSRIVTIDMSSAISQTLLKLGLGKNIVGKTASDTDARLAHATQINKGGPNLNVEAILALKPSLVLTDGTLRGTEAVFASLKKAGVTVVYVKRAISFEEAPARIEAVAHAVGLRDEGEKLAKTVEKDITDAKKEVLAKAQGAGVAGAGAKEKDSDEVSSGAKGSEPGAQAAGSQVKGAQAKDSQAKGAQAGGAQVKIVFLNIRPQAKIFTIMGKAAGASDIITAVGGKDVAGEAGIVESKPASQEALLTVNPDVYFVMAQGLKTLGGVDKLLEQPGIAQTRAGKEKNIVSIPDNISLSFGPQSADVIRAIGKALYK</sequence>
<feature type="signal peptide" evidence="3">
    <location>
        <begin position="1"/>
        <end position="23"/>
    </location>
</feature>
<name>A0AAW9HWU3_9ACTO</name>
<evidence type="ECO:0000259" key="4">
    <source>
        <dbReference type="PROSITE" id="PS50983"/>
    </source>
</evidence>
<dbReference type="Proteomes" id="UP001281731">
    <property type="component" value="Unassembled WGS sequence"/>
</dbReference>
<dbReference type="Gene3D" id="3.40.50.1980">
    <property type="entry name" value="Nitrogenase molybdenum iron protein domain"/>
    <property type="match status" value="2"/>
</dbReference>
<dbReference type="PANTHER" id="PTHR30535">
    <property type="entry name" value="VITAMIN B12-BINDING PROTEIN"/>
    <property type="match status" value="1"/>
</dbReference>
<accession>A0AAW9HWU3</accession>
<evidence type="ECO:0000256" key="3">
    <source>
        <dbReference type="SAM" id="SignalP"/>
    </source>
</evidence>
<evidence type="ECO:0000256" key="2">
    <source>
        <dbReference type="SAM" id="MobiDB-lite"/>
    </source>
</evidence>
<dbReference type="PROSITE" id="PS50983">
    <property type="entry name" value="FE_B12_PBP"/>
    <property type="match status" value="1"/>
</dbReference>
<comment type="similarity">
    <text evidence="1">Belongs to the bacterial solute-binding protein 8 family.</text>
</comment>
<dbReference type="InterPro" id="IPR002491">
    <property type="entry name" value="ABC_transptr_periplasmic_BD"/>
</dbReference>
<evidence type="ECO:0000313" key="6">
    <source>
        <dbReference type="EMBL" id="MDY5155543.1"/>
    </source>
</evidence>
<keyword evidence="3" id="KW-0732">Signal</keyword>
<dbReference type="EMBL" id="JAWNGA010000019">
    <property type="protein sequence ID" value="MDY5133775.1"/>
    <property type="molecule type" value="Genomic_DNA"/>
</dbReference>
<evidence type="ECO:0000256" key="1">
    <source>
        <dbReference type="ARBA" id="ARBA00008814"/>
    </source>
</evidence>
<evidence type="ECO:0000313" key="5">
    <source>
        <dbReference type="EMBL" id="MDY5133775.1"/>
    </source>
</evidence>
<dbReference type="InterPro" id="IPR050902">
    <property type="entry name" value="ABC_Transporter_SBP"/>
</dbReference>
<evidence type="ECO:0000313" key="7">
    <source>
        <dbReference type="Proteomes" id="UP001275049"/>
    </source>
</evidence>
<feature type="region of interest" description="Disordered" evidence="2">
    <location>
        <begin position="226"/>
        <end position="263"/>
    </location>
</feature>
<dbReference type="Proteomes" id="UP001275049">
    <property type="component" value="Unassembled WGS sequence"/>
</dbReference>